<dbReference type="SUPFAM" id="SSF48371">
    <property type="entry name" value="ARM repeat"/>
    <property type="match status" value="1"/>
</dbReference>
<dbReference type="Pfam" id="PF25150">
    <property type="entry name" value="TPR_Trm732"/>
    <property type="match status" value="1"/>
</dbReference>
<sequence length="1452" mass="166850">MTYKTEADNWKAWLIAFKVNTSNLDDDSLCTNFEASFTSFLQSLKDERVDDETRLLLTDAIGIWLLRSHQLINSGRLPGYKEIVKNKLLNIDEATYLFRYVIDFWSGGGAALANSLRHMFMKLMQLLEDVYGDDVVIVFEGWVRQTLTISPSMKFLYYLLEVFAARMDLKIVLEEKPAFIETSLSYMWSESLCSPVGKCITCLLVNLYNRHYTVDKVDKWLELWEKSVMKYLKDGKSTKKVQLYVLKTLFESTPAVAFNRFIIRNTKNEPVGILLPLLQIGQKLGIEDEPFDEDKLVPLNTLEELLSVDKYKLTAFEILTFSAKRSKPIKPYVYDIVKRNLVLFFVDYDIETRNYFHSSFKHFISRIRDSTYSLNRDALKLKAKNKFPDEQQEKLEQVELAKAFIEYFLSYLMFQIAPGTQYQRNSLACKFIKTLILSGVDDTIPPEFLDSRKNMEYPFHIKVFNRCMVRLLCDNLSNDYIDVREMSLDLLVIALKASNSEEHLQMLQSADLKRKAYQLLNFYKGSDGGSKILELQCLISKDKTLFIEEQLKQLDEFLTAIESDLIRGIENPIAGLFTTLDLLFSRYEFNDGSEVLLNSCIDLVIRNWNSVRDILSHDSPEGNLPVRYSNADISDQIITSYAFRSIKESSSLLSTLFQRAPISKTQLIRSGELIITQLSVIRHSGAFQSIIPSFDSFCMRCMTDLPEQMKTWLTESISSLQTKTQYITRRSGGLPFLISAILAAEKDPKRPLLKDTYKALSDIARIPILEHEERLDLPQVNAFNCIRSLFITSKLSEACTAYVYPALELCLEKFTSPLWAMRNCSFMLFTALQNRLFGKIGKNTSARLFFTRFKGIREILLKRLQESIDITSRPTTARSIASSNNSLAARSEISEIESIFLVLTIISRLKLTPGYDGLDSFKLEIIKCLENRNWRIREMASRALPALISFPYDESLKLLKDKKSTIKHQNRLHGHMLAAKELITSELKRVDNKPIPAELCKFVLRNFRRYIVSNQCSVTAKAYIELVQVILTHGGSAVDTEDKSNFIRFIGQYFIERNETYILDGGLQLLMANIINILLLHESPDHKLDIILLGLYSTFFEVQLSTLKYLHQKLNSAKPKGKIHHELIERMVSMLRDQDILPQVKSLILNNLEISETKIEPDLLLSILEGNQSEEMQTNALALLGISSVTPQQNYKILRYINEFSRDEMPQPFRLSSLRYLMNFASLTTRSLGSYRNFCFIYRHLWDDDVNIRTAAANFINKNFLLSFQSKDEISAYTTATMLMKAVEIESNNELITELVIGAIKDFNLKFKISEIKSASVYNDLFAVEDDNQFRNVIDYALCTLSPLKGFSDVRPEFRLFAARIIESALKDLDTNPVDSVLGCGSDPVLFSSVVILRMIANFICPSMLPVIDNKLREYRFHPLAFDYTKHVELGPKFTSVNFWSSHNSDNL</sequence>
<evidence type="ECO:0000313" key="7">
    <source>
        <dbReference type="Proteomes" id="UP000243052"/>
    </source>
</evidence>
<protein>
    <submittedName>
        <fullName evidence="6">HGR059Cp</fullName>
    </submittedName>
</protein>
<evidence type="ECO:0000259" key="4">
    <source>
        <dbReference type="Pfam" id="PF25150"/>
    </source>
</evidence>
<organism evidence="6 7">
    <name type="scientific">Eremothecium sinecaudum</name>
    <dbReference type="NCBI Taxonomy" id="45286"/>
    <lineage>
        <taxon>Eukaryota</taxon>
        <taxon>Fungi</taxon>
        <taxon>Dikarya</taxon>
        <taxon>Ascomycota</taxon>
        <taxon>Saccharomycotina</taxon>
        <taxon>Saccharomycetes</taxon>
        <taxon>Saccharomycetales</taxon>
        <taxon>Saccharomycetaceae</taxon>
        <taxon>Eremothecium</taxon>
    </lineage>
</organism>
<keyword evidence="2" id="KW-0819">tRNA processing</keyword>
<dbReference type="EMBL" id="CP014247">
    <property type="protein sequence ID" value="AMD22398.1"/>
    <property type="molecule type" value="Genomic_DNA"/>
</dbReference>
<dbReference type="InterPro" id="IPR016024">
    <property type="entry name" value="ARM-type_fold"/>
</dbReference>
<dbReference type="STRING" id="45286.A0A120K2R7"/>
<dbReference type="InterPro" id="IPR056843">
    <property type="entry name" value="THADA-like_TPR"/>
</dbReference>
<proteinExistence type="inferred from homology"/>
<feature type="domain" description="tRNA (32-2'-O)-methyltransferase regulator THADA-like TPR repeats region" evidence="4">
    <location>
        <begin position="220"/>
        <end position="485"/>
    </location>
</feature>
<dbReference type="Pfam" id="PF10350">
    <property type="entry name" value="DUF2428"/>
    <property type="match status" value="1"/>
</dbReference>
<name>A0A120K2R7_9SACH</name>
<comment type="similarity">
    <text evidence="1">Belongs to the THADA family.</text>
</comment>
<evidence type="ECO:0000313" key="6">
    <source>
        <dbReference type="EMBL" id="AMD22398.1"/>
    </source>
</evidence>
<dbReference type="Pfam" id="PF25151">
    <property type="entry name" value="TPR_Trm732_C"/>
    <property type="match status" value="1"/>
</dbReference>
<evidence type="ECO:0000256" key="1">
    <source>
        <dbReference type="ARBA" id="ARBA00010409"/>
    </source>
</evidence>
<dbReference type="PANTHER" id="PTHR14387">
    <property type="entry name" value="THADA/DEATH RECEPTOR INTERACTING PROTEIN"/>
    <property type="match status" value="1"/>
</dbReference>
<dbReference type="InterPro" id="IPR019442">
    <property type="entry name" value="THADA/TRM732_DUF2428"/>
</dbReference>
<dbReference type="InterPro" id="IPR056842">
    <property type="entry name" value="THADA-like_TPR_C"/>
</dbReference>
<feature type="domain" description="DUF2428" evidence="3">
    <location>
        <begin position="597"/>
        <end position="820"/>
    </location>
</feature>
<dbReference type="GeneID" id="28725749"/>
<dbReference type="RefSeq" id="XP_017989394.1">
    <property type="nucleotide sequence ID" value="XM_018133905.1"/>
</dbReference>
<dbReference type="OrthoDB" id="73997at2759"/>
<evidence type="ECO:0000256" key="2">
    <source>
        <dbReference type="ARBA" id="ARBA00022694"/>
    </source>
</evidence>
<evidence type="ECO:0000259" key="3">
    <source>
        <dbReference type="Pfam" id="PF10350"/>
    </source>
</evidence>
<dbReference type="GO" id="GO:0030488">
    <property type="term" value="P:tRNA methylation"/>
    <property type="evidence" value="ECO:0007669"/>
    <property type="project" value="TreeGrafter"/>
</dbReference>
<dbReference type="GO" id="GO:0005829">
    <property type="term" value="C:cytosol"/>
    <property type="evidence" value="ECO:0007669"/>
    <property type="project" value="TreeGrafter"/>
</dbReference>
<gene>
    <name evidence="6" type="ORF">AW171_hschr74434</name>
</gene>
<dbReference type="InterPro" id="IPR051954">
    <property type="entry name" value="tRNA_methyltransferase_THADA"/>
</dbReference>
<dbReference type="Proteomes" id="UP000243052">
    <property type="component" value="Chromosome vii"/>
</dbReference>
<evidence type="ECO:0000259" key="5">
    <source>
        <dbReference type="Pfam" id="PF25151"/>
    </source>
</evidence>
<keyword evidence="7" id="KW-1185">Reference proteome</keyword>
<feature type="domain" description="tRNA (32-2'-O)-methyltransferase regulator THADA-like C-terminal TPR repeats region" evidence="5">
    <location>
        <begin position="822"/>
        <end position="982"/>
    </location>
</feature>
<dbReference type="PANTHER" id="PTHR14387:SF0">
    <property type="entry name" value="DUF2428 DOMAIN-CONTAINING PROTEIN"/>
    <property type="match status" value="1"/>
</dbReference>
<reference evidence="6 7" key="1">
    <citation type="submission" date="2016-01" db="EMBL/GenBank/DDBJ databases">
        <title>Genome sequence of the yeast Holleya sinecauda.</title>
        <authorList>
            <person name="Dietrich F.S."/>
        </authorList>
    </citation>
    <scope>NUCLEOTIDE SEQUENCE [LARGE SCALE GENOMIC DNA]</scope>
    <source>
        <strain evidence="6 7">ATCC 58844</strain>
    </source>
</reference>
<accession>A0A120K2R7</accession>